<dbReference type="Proteomes" id="UP000462014">
    <property type="component" value="Unassembled WGS sequence"/>
</dbReference>
<evidence type="ECO:0000256" key="1">
    <source>
        <dbReference type="ARBA" id="ARBA00022801"/>
    </source>
</evidence>
<dbReference type="PANTHER" id="PTHR48081:SF6">
    <property type="entry name" value="PEPTIDASE S9 PROLYL OLIGOPEPTIDASE CATALYTIC DOMAIN-CONTAINING PROTEIN"/>
    <property type="match status" value="1"/>
</dbReference>
<evidence type="ECO:0000259" key="3">
    <source>
        <dbReference type="Pfam" id="PF20434"/>
    </source>
</evidence>
<name>A0A7K1SYM7_9SPHI</name>
<evidence type="ECO:0000256" key="2">
    <source>
        <dbReference type="SAM" id="SignalP"/>
    </source>
</evidence>
<reference evidence="4 5" key="1">
    <citation type="submission" date="2019-12" db="EMBL/GenBank/DDBJ databases">
        <title>Mucilaginibacter sp. HMF7410 genome sequencing and assembly.</title>
        <authorList>
            <person name="Kang H."/>
            <person name="Cha I."/>
            <person name="Kim H."/>
            <person name="Joh K."/>
        </authorList>
    </citation>
    <scope>NUCLEOTIDE SEQUENCE [LARGE SCALE GENOMIC DNA]</scope>
    <source>
        <strain evidence="4 5">HMF7410</strain>
    </source>
</reference>
<protein>
    <submittedName>
        <fullName evidence="4">Alpha/beta hydrolase fold domain-containing protein</fullName>
    </submittedName>
</protein>
<dbReference type="AlphaFoldDB" id="A0A7K1SYM7"/>
<sequence length="297" mass="32637">MLRLLFPLKLAAPGLLLFLLTIKAPAQTQPQVIPLWPKGAPGFESRRNIPEEAKDYWVKNINNPSVTAFLPPKEKATGAAVIICPGGGHSLLVYTAEGVEPARFLNSLGIAAFVLKYRLGREENSPYSVDIHPKQDAYRAMRLVRSRAKEFGLDTNRIGMLGFSAGGEVADMIAFAPGKGNPKALDPIDRLNGRPDFLMLVYPGPKYIPETIPSDAPPVFLTAANDDACCSISIIQLLERYRAAKVPVEMHLFAHGDHGFNMGNRSKLKSINTWPQRMADWLSDTHILQPVTTTSKP</sequence>
<dbReference type="PANTHER" id="PTHR48081">
    <property type="entry name" value="AB HYDROLASE SUPERFAMILY PROTEIN C4A8.06C"/>
    <property type="match status" value="1"/>
</dbReference>
<dbReference type="Gene3D" id="3.40.50.1820">
    <property type="entry name" value="alpha/beta hydrolase"/>
    <property type="match status" value="1"/>
</dbReference>
<comment type="caution">
    <text evidence="4">The sequence shown here is derived from an EMBL/GenBank/DDBJ whole genome shotgun (WGS) entry which is preliminary data.</text>
</comment>
<feature type="domain" description="BD-FAE-like" evidence="3">
    <location>
        <begin position="69"/>
        <end position="176"/>
    </location>
</feature>
<proteinExistence type="predicted"/>
<dbReference type="InterPro" id="IPR049492">
    <property type="entry name" value="BD-FAE-like_dom"/>
</dbReference>
<dbReference type="InterPro" id="IPR050300">
    <property type="entry name" value="GDXG_lipolytic_enzyme"/>
</dbReference>
<evidence type="ECO:0000313" key="5">
    <source>
        <dbReference type="Proteomes" id="UP000462014"/>
    </source>
</evidence>
<keyword evidence="5" id="KW-1185">Reference proteome</keyword>
<dbReference type="GO" id="GO:0016787">
    <property type="term" value="F:hydrolase activity"/>
    <property type="evidence" value="ECO:0007669"/>
    <property type="project" value="UniProtKB-KW"/>
</dbReference>
<dbReference type="EMBL" id="WPIK01000010">
    <property type="protein sequence ID" value="MVN22368.1"/>
    <property type="molecule type" value="Genomic_DNA"/>
</dbReference>
<organism evidence="4 5">
    <name type="scientific">Mucilaginibacter arboris</name>
    <dbReference type="NCBI Taxonomy" id="2682090"/>
    <lineage>
        <taxon>Bacteria</taxon>
        <taxon>Pseudomonadati</taxon>
        <taxon>Bacteroidota</taxon>
        <taxon>Sphingobacteriia</taxon>
        <taxon>Sphingobacteriales</taxon>
        <taxon>Sphingobacteriaceae</taxon>
        <taxon>Mucilaginibacter</taxon>
    </lineage>
</organism>
<dbReference type="RefSeq" id="WP_157567525.1">
    <property type="nucleotide sequence ID" value="NZ_WPIK01000010.1"/>
</dbReference>
<feature type="signal peptide" evidence="2">
    <location>
        <begin position="1"/>
        <end position="26"/>
    </location>
</feature>
<keyword evidence="1 4" id="KW-0378">Hydrolase</keyword>
<feature type="chain" id="PRO_5029505567" evidence="2">
    <location>
        <begin position="27"/>
        <end position="297"/>
    </location>
</feature>
<gene>
    <name evidence="4" type="ORF">GO621_12565</name>
</gene>
<keyword evidence="2" id="KW-0732">Signal</keyword>
<evidence type="ECO:0000313" key="4">
    <source>
        <dbReference type="EMBL" id="MVN22368.1"/>
    </source>
</evidence>
<accession>A0A7K1SYM7</accession>
<dbReference type="Pfam" id="PF20434">
    <property type="entry name" value="BD-FAE"/>
    <property type="match status" value="1"/>
</dbReference>
<dbReference type="InterPro" id="IPR029058">
    <property type="entry name" value="AB_hydrolase_fold"/>
</dbReference>
<dbReference type="SUPFAM" id="SSF53474">
    <property type="entry name" value="alpha/beta-Hydrolases"/>
    <property type="match status" value="1"/>
</dbReference>